<dbReference type="EMBL" id="BKCJ011763960">
    <property type="protein sequence ID" value="GFD50965.1"/>
    <property type="molecule type" value="Genomic_DNA"/>
</dbReference>
<feature type="non-terminal residue" evidence="2">
    <location>
        <position position="58"/>
    </location>
</feature>
<evidence type="ECO:0000256" key="1">
    <source>
        <dbReference type="SAM" id="MobiDB-lite"/>
    </source>
</evidence>
<proteinExistence type="predicted"/>
<gene>
    <name evidence="2" type="ORF">Tci_922934</name>
</gene>
<dbReference type="AlphaFoldDB" id="A0A699WTP9"/>
<protein>
    <recommendedName>
        <fullName evidence="3">Reverse transcriptase domain-containing protein</fullName>
    </recommendedName>
</protein>
<feature type="region of interest" description="Disordered" evidence="1">
    <location>
        <begin position="36"/>
        <end position="58"/>
    </location>
</feature>
<comment type="caution">
    <text evidence="2">The sequence shown here is derived from an EMBL/GenBank/DDBJ whole genome shotgun (WGS) entry which is preliminary data.</text>
</comment>
<name>A0A699WTP9_TANCI</name>
<accession>A0A699WTP9</accession>
<evidence type="ECO:0000313" key="2">
    <source>
        <dbReference type="EMBL" id="GFD50965.1"/>
    </source>
</evidence>
<feature type="compositionally biased region" description="Basic and acidic residues" evidence="1">
    <location>
        <begin position="41"/>
        <end position="52"/>
    </location>
</feature>
<organism evidence="2">
    <name type="scientific">Tanacetum cinerariifolium</name>
    <name type="common">Dalmatian daisy</name>
    <name type="synonym">Chrysanthemum cinerariifolium</name>
    <dbReference type="NCBI Taxonomy" id="118510"/>
    <lineage>
        <taxon>Eukaryota</taxon>
        <taxon>Viridiplantae</taxon>
        <taxon>Streptophyta</taxon>
        <taxon>Embryophyta</taxon>
        <taxon>Tracheophyta</taxon>
        <taxon>Spermatophyta</taxon>
        <taxon>Magnoliopsida</taxon>
        <taxon>eudicotyledons</taxon>
        <taxon>Gunneridae</taxon>
        <taxon>Pentapetalae</taxon>
        <taxon>asterids</taxon>
        <taxon>campanulids</taxon>
        <taxon>Asterales</taxon>
        <taxon>Asteraceae</taxon>
        <taxon>Asteroideae</taxon>
        <taxon>Anthemideae</taxon>
        <taxon>Anthemidinae</taxon>
        <taxon>Tanacetum</taxon>
    </lineage>
</organism>
<evidence type="ECO:0008006" key="3">
    <source>
        <dbReference type="Google" id="ProtNLM"/>
    </source>
</evidence>
<sequence>MNIGLDLPKQIMNAQTEARKLENIKKEDVEGMLVENAKNPDAIREQKLEPHADGTQCL</sequence>
<reference evidence="2" key="1">
    <citation type="journal article" date="2019" name="Sci. Rep.">
        <title>Draft genome of Tanacetum cinerariifolium, the natural source of mosquito coil.</title>
        <authorList>
            <person name="Yamashiro T."/>
            <person name="Shiraishi A."/>
            <person name="Satake H."/>
            <person name="Nakayama K."/>
        </authorList>
    </citation>
    <scope>NUCLEOTIDE SEQUENCE</scope>
</reference>